<dbReference type="CDD" id="cd05403">
    <property type="entry name" value="NT_KNTase_like"/>
    <property type="match status" value="1"/>
</dbReference>
<dbReference type="InterPro" id="IPR041633">
    <property type="entry name" value="Polbeta"/>
</dbReference>
<proteinExistence type="predicted"/>
<evidence type="ECO:0000313" key="2">
    <source>
        <dbReference type="EMBL" id="WZL69865.1"/>
    </source>
</evidence>
<gene>
    <name evidence="2" type="ORF">QBE51_13990</name>
</gene>
<accession>A0ABZ2Y3E7</accession>
<keyword evidence="3" id="KW-1185">Reference proteome</keyword>
<dbReference type="Pfam" id="PF18765">
    <property type="entry name" value="Polbeta"/>
    <property type="match status" value="1"/>
</dbReference>
<evidence type="ECO:0000259" key="1">
    <source>
        <dbReference type="Pfam" id="PF18765"/>
    </source>
</evidence>
<feature type="domain" description="Polymerase beta nucleotidyltransferase" evidence="1">
    <location>
        <begin position="12"/>
        <end position="101"/>
    </location>
</feature>
<dbReference type="Gene3D" id="3.30.460.10">
    <property type="entry name" value="Beta Polymerase, domain 2"/>
    <property type="match status" value="1"/>
</dbReference>
<dbReference type="Proteomes" id="UP001486565">
    <property type="component" value="Chromosome"/>
</dbReference>
<sequence length="102" mass="11724">MSFGLKESDLEYIINVLGVFTEIEKAVIFGSRAKGNYKPGSDIDIAIFGDKITFDTLSKLHAMLEDEGPLPYFFDIVDYTHSEHKELKNHIERVGQIIYQRR</sequence>
<organism evidence="2 3">
    <name type="scientific">Defluviitalea saccharophila</name>
    <dbReference type="NCBI Taxonomy" id="879970"/>
    <lineage>
        <taxon>Bacteria</taxon>
        <taxon>Bacillati</taxon>
        <taxon>Bacillota</taxon>
        <taxon>Clostridia</taxon>
        <taxon>Lachnospirales</taxon>
        <taxon>Defluviitaleaceae</taxon>
        <taxon>Defluviitalea</taxon>
    </lineage>
</organism>
<reference evidence="2 3" key="1">
    <citation type="submission" date="2023-03" db="EMBL/GenBank/DDBJ databases">
        <title>Novel Species.</title>
        <authorList>
            <person name="Ma S."/>
        </authorList>
    </citation>
    <scope>NUCLEOTIDE SEQUENCE [LARGE SCALE GENOMIC DNA]</scope>
    <source>
        <strain evidence="2 3">LIND6LT2</strain>
    </source>
</reference>
<name>A0ABZ2Y3E7_9FIRM</name>
<dbReference type="RefSeq" id="WP_341876853.1">
    <property type="nucleotide sequence ID" value="NZ_CP121687.1"/>
</dbReference>
<dbReference type="SUPFAM" id="SSF81301">
    <property type="entry name" value="Nucleotidyltransferase"/>
    <property type="match status" value="1"/>
</dbReference>
<evidence type="ECO:0000313" key="3">
    <source>
        <dbReference type="Proteomes" id="UP001486565"/>
    </source>
</evidence>
<dbReference type="EMBL" id="CP121687">
    <property type="protein sequence ID" value="WZL69865.1"/>
    <property type="molecule type" value="Genomic_DNA"/>
</dbReference>
<protein>
    <submittedName>
        <fullName evidence="2">Nucleotidyltransferase domain-containing protein</fullName>
    </submittedName>
</protein>
<dbReference type="InterPro" id="IPR043519">
    <property type="entry name" value="NT_sf"/>
</dbReference>